<evidence type="ECO:0000259" key="4">
    <source>
        <dbReference type="Pfam" id="PF00205"/>
    </source>
</evidence>
<dbReference type="CDD" id="cd02003">
    <property type="entry name" value="TPP_IolD"/>
    <property type="match status" value="1"/>
</dbReference>
<dbReference type="GO" id="GO:0005948">
    <property type="term" value="C:acetolactate synthase complex"/>
    <property type="evidence" value="ECO:0007669"/>
    <property type="project" value="TreeGrafter"/>
</dbReference>
<dbReference type="InterPro" id="IPR030817">
    <property type="entry name" value="Myo_inos_IolD"/>
</dbReference>
<dbReference type="OrthoDB" id="4959782at2"/>
<dbReference type="InterPro" id="IPR011766">
    <property type="entry name" value="TPP_enzyme_TPP-bd"/>
</dbReference>
<dbReference type="PANTHER" id="PTHR18968:SF9">
    <property type="entry name" value="3D-(3,5_4)-TRIHYDROXYCYCLOHEXANE-1,2-DIONE HYDROLASE"/>
    <property type="match status" value="1"/>
</dbReference>
<dbReference type="Pfam" id="PF02776">
    <property type="entry name" value="TPP_enzyme_N"/>
    <property type="match status" value="1"/>
</dbReference>
<dbReference type="Gene3D" id="3.40.50.970">
    <property type="match status" value="2"/>
</dbReference>
<dbReference type="GO" id="GO:0019310">
    <property type="term" value="P:inositol catabolic process"/>
    <property type="evidence" value="ECO:0007669"/>
    <property type="project" value="InterPro"/>
</dbReference>
<dbReference type="GO" id="GO:0030976">
    <property type="term" value="F:thiamine pyrophosphate binding"/>
    <property type="evidence" value="ECO:0007669"/>
    <property type="project" value="InterPro"/>
</dbReference>
<accession>A0A4R5A6H1</accession>
<evidence type="ECO:0000313" key="7">
    <source>
        <dbReference type="EMBL" id="TDD67708.1"/>
    </source>
</evidence>
<organism evidence="7 8">
    <name type="scientific">Actinomadura darangshiensis</name>
    <dbReference type="NCBI Taxonomy" id="705336"/>
    <lineage>
        <taxon>Bacteria</taxon>
        <taxon>Bacillati</taxon>
        <taxon>Actinomycetota</taxon>
        <taxon>Actinomycetes</taxon>
        <taxon>Streptosporangiales</taxon>
        <taxon>Thermomonosporaceae</taxon>
        <taxon>Actinomadura</taxon>
    </lineage>
</organism>
<dbReference type="NCBIfam" id="TIGR04377">
    <property type="entry name" value="myo_inos_iolD"/>
    <property type="match status" value="1"/>
</dbReference>
<gene>
    <name evidence="7" type="primary">iolD</name>
    <name evidence="7" type="ORF">E1293_37725</name>
</gene>
<feature type="domain" description="Thiamine pyrophosphate enzyme central" evidence="4">
    <location>
        <begin position="216"/>
        <end position="350"/>
    </location>
</feature>
<dbReference type="Pfam" id="PF00205">
    <property type="entry name" value="TPP_enzyme_M"/>
    <property type="match status" value="1"/>
</dbReference>
<evidence type="ECO:0000256" key="3">
    <source>
        <dbReference type="RuleBase" id="RU362132"/>
    </source>
</evidence>
<name>A0A4R5A6H1_9ACTN</name>
<comment type="caution">
    <text evidence="7">The sequence shown here is derived from an EMBL/GenBank/DDBJ whole genome shotgun (WGS) entry which is preliminary data.</text>
</comment>
<reference evidence="7 8" key="1">
    <citation type="submission" date="2019-03" db="EMBL/GenBank/DDBJ databases">
        <title>Draft genome sequences of novel Actinobacteria.</title>
        <authorList>
            <person name="Sahin N."/>
            <person name="Ay H."/>
            <person name="Saygin H."/>
        </authorList>
    </citation>
    <scope>NUCLEOTIDE SEQUENCE [LARGE SCALE GENOMIC DNA]</scope>
    <source>
        <strain evidence="7 8">DSM 45941</strain>
    </source>
</reference>
<feature type="domain" description="Thiamine pyrophosphate enzyme N-terminal TPP-binding" evidence="6">
    <location>
        <begin position="31"/>
        <end position="129"/>
    </location>
</feature>
<dbReference type="EC" id="3.7.1.22" evidence="7"/>
<keyword evidence="8" id="KW-1185">Reference proteome</keyword>
<dbReference type="InterPro" id="IPR000399">
    <property type="entry name" value="TPP-bd_CS"/>
</dbReference>
<dbReference type="InterPro" id="IPR012001">
    <property type="entry name" value="Thiamin_PyroP_enz_TPP-bd_dom"/>
</dbReference>
<dbReference type="GO" id="GO:0009099">
    <property type="term" value="P:L-valine biosynthetic process"/>
    <property type="evidence" value="ECO:0007669"/>
    <property type="project" value="TreeGrafter"/>
</dbReference>
<dbReference type="GO" id="GO:0050660">
    <property type="term" value="F:flavin adenine dinucleotide binding"/>
    <property type="evidence" value="ECO:0007669"/>
    <property type="project" value="TreeGrafter"/>
</dbReference>
<evidence type="ECO:0000256" key="2">
    <source>
        <dbReference type="ARBA" id="ARBA00023052"/>
    </source>
</evidence>
<evidence type="ECO:0000259" key="5">
    <source>
        <dbReference type="Pfam" id="PF02775"/>
    </source>
</evidence>
<feature type="domain" description="Thiamine pyrophosphate enzyme TPP-binding" evidence="5">
    <location>
        <begin position="413"/>
        <end position="570"/>
    </location>
</feature>
<dbReference type="SUPFAM" id="SSF52467">
    <property type="entry name" value="DHS-like NAD/FAD-binding domain"/>
    <property type="match status" value="1"/>
</dbReference>
<dbReference type="InterPro" id="IPR029061">
    <property type="entry name" value="THDP-binding"/>
</dbReference>
<comment type="similarity">
    <text evidence="1 3">Belongs to the TPP enzyme family.</text>
</comment>
<dbReference type="GO" id="GO:0000287">
    <property type="term" value="F:magnesium ion binding"/>
    <property type="evidence" value="ECO:0007669"/>
    <property type="project" value="InterPro"/>
</dbReference>
<dbReference type="CDD" id="cd07035">
    <property type="entry name" value="TPP_PYR_POX_like"/>
    <property type="match status" value="1"/>
</dbReference>
<sequence>MRLTVGQAVVRFLAAQYSERDGVERRFFAGCFGIFGHGNVAGMGQALLEHAEDFPYYMARNEQAMVHAASGFARMSDRLSTFACTTSIGPGATNMVTGAALATVNRLPVLLLPGDVFATRAANPVLQELEDARSFDVSVNDCFKPVSRYWDRINRPEQLPGALLAAMRVLTDPAETGAVTLALPQDVQAEAFDWPEELFARRVWRIARPVPEPAALDEAAAILQAAERPLIVAGGGVIYSQATEELRAFAERTGIPVAETQAGKGALPWDHACSVGAIGATGTTAANALAREADVVVGIGTRYSDFTTASHSLFANPAVKFVNVNVARADAVKLAGTAVVADAKEAIRGLRVSLAGYGVPEAHRGRARTLMAAWNAAVDDAYELRHRTPPAQAEVIGIVNTESGPRDVVVCAAGSMPGDLHKLWRARDPKGYHVEYGYSCMGYEIAGGLGVKMAAPDREVFVMVGDGSYLMMAQELTTAVAEGIKLVVVLVQNHGYASIGNLSESVGADRFGTRHRVRTATGLNGDPIPVDLAANAASLGADVLHATGAEGFREALRKAIASPRTTVVHVETDPLVPAPDSEAWWDVPVAEVAALDHTQQARARYDDQKKAQRRYL</sequence>
<dbReference type="EMBL" id="SMKY01000282">
    <property type="protein sequence ID" value="TDD67708.1"/>
    <property type="molecule type" value="Genomic_DNA"/>
</dbReference>
<keyword evidence="7" id="KW-0378">Hydrolase</keyword>
<dbReference type="GO" id="GO:0003984">
    <property type="term" value="F:acetolactate synthase activity"/>
    <property type="evidence" value="ECO:0007669"/>
    <property type="project" value="TreeGrafter"/>
</dbReference>
<dbReference type="GO" id="GO:0102481">
    <property type="term" value="F:3D-(3,5/4)-trihydroxycyclohexane-1,2-dione hydrolase activity"/>
    <property type="evidence" value="ECO:0007669"/>
    <property type="project" value="UniProtKB-EC"/>
</dbReference>
<dbReference type="InterPro" id="IPR045229">
    <property type="entry name" value="TPP_enz"/>
</dbReference>
<protein>
    <submittedName>
        <fullName evidence="7">3D-(3,5/4)-trihydroxycyclohexane-1,2-dione acylhydrolase (Decyclizing)</fullName>
        <ecNumber evidence="7">3.7.1.22</ecNumber>
    </submittedName>
</protein>
<dbReference type="AlphaFoldDB" id="A0A4R5A6H1"/>
<dbReference type="InterPro" id="IPR012000">
    <property type="entry name" value="Thiamin_PyroP_enz_cen_dom"/>
</dbReference>
<dbReference type="PANTHER" id="PTHR18968">
    <property type="entry name" value="THIAMINE PYROPHOSPHATE ENZYMES"/>
    <property type="match status" value="1"/>
</dbReference>
<evidence type="ECO:0000256" key="1">
    <source>
        <dbReference type="ARBA" id="ARBA00007812"/>
    </source>
</evidence>
<dbReference type="InterPro" id="IPR029035">
    <property type="entry name" value="DHS-like_NAD/FAD-binding_dom"/>
</dbReference>
<evidence type="ECO:0000259" key="6">
    <source>
        <dbReference type="Pfam" id="PF02776"/>
    </source>
</evidence>
<keyword evidence="2 3" id="KW-0786">Thiamine pyrophosphate</keyword>
<dbReference type="Pfam" id="PF02775">
    <property type="entry name" value="TPP_enzyme_C"/>
    <property type="match status" value="1"/>
</dbReference>
<dbReference type="PROSITE" id="PS00187">
    <property type="entry name" value="TPP_ENZYMES"/>
    <property type="match status" value="1"/>
</dbReference>
<dbReference type="SUPFAM" id="SSF52518">
    <property type="entry name" value="Thiamin diphosphate-binding fold (THDP-binding)"/>
    <property type="match status" value="2"/>
</dbReference>
<dbReference type="Proteomes" id="UP000295578">
    <property type="component" value="Unassembled WGS sequence"/>
</dbReference>
<evidence type="ECO:0000313" key="8">
    <source>
        <dbReference type="Proteomes" id="UP000295578"/>
    </source>
</evidence>
<dbReference type="GO" id="GO:0009097">
    <property type="term" value="P:isoleucine biosynthetic process"/>
    <property type="evidence" value="ECO:0007669"/>
    <property type="project" value="TreeGrafter"/>
</dbReference>
<dbReference type="Gene3D" id="3.40.50.1220">
    <property type="entry name" value="TPP-binding domain"/>
    <property type="match status" value="1"/>
</dbReference>
<proteinExistence type="inferred from homology"/>
<dbReference type="RefSeq" id="WP_132203396.1">
    <property type="nucleotide sequence ID" value="NZ_SMKY01000282.1"/>
</dbReference>